<dbReference type="CDD" id="cd08422">
    <property type="entry name" value="PBP2_CrgA_like"/>
    <property type="match status" value="1"/>
</dbReference>
<dbReference type="Pfam" id="PF03466">
    <property type="entry name" value="LysR_substrate"/>
    <property type="match status" value="1"/>
</dbReference>
<keyword evidence="2" id="KW-0805">Transcription regulation</keyword>
<name>A0A916VXL9_9HYPH</name>
<dbReference type="AlphaFoldDB" id="A0A916VXL9"/>
<keyword evidence="3" id="KW-0238">DNA-binding</keyword>
<comment type="similarity">
    <text evidence="1">Belongs to the LysR transcriptional regulatory family.</text>
</comment>
<evidence type="ECO:0000256" key="4">
    <source>
        <dbReference type="ARBA" id="ARBA00023163"/>
    </source>
</evidence>
<sequence>MSRIEDLETFVAIIDAGSLTGAARKLGRSLQAVSRSLGALENDVGIELIHRTTRQCRPNEAGQAFYQRVKPALTDIIEARSEISDRRLEPRGLLKIGAPTLFGPDFLVPIIAEFMRSYPQIEVDLQLTDTFVDLAAEGFDLVVRIAQLPDSGLQGKRLGALRRVVFGAPSYLKDRGIPKHPGELRDHCCVVRTVDRQPGQWTFRAGGRPRKFSVNGSFRCNSMEGIYSAVRCGLGLGYSPLWQIKHMIDNGDVQIVLEDYEPEPVPIHVLWQENKFPPAKVRAFVDLLAKRLSLEGL</sequence>
<dbReference type="InterPro" id="IPR058163">
    <property type="entry name" value="LysR-type_TF_proteobact-type"/>
</dbReference>
<dbReference type="PANTHER" id="PTHR30537:SF5">
    <property type="entry name" value="HTH-TYPE TRANSCRIPTIONAL ACTIVATOR TTDR-RELATED"/>
    <property type="match status" value="1"/>
</dbReference>
<protein>
    <submittedName>
        <fullName evidence="6">Transcriptional regulator</fullName>
    </submittedName>
</protein>
<keyword evidence="7" id="KW-1185">Reference proteome</keyword>
<comment type="caution">
    <text evidence="6">The sequence shown here is derived from an EMBL/GenBank/DDBJ whole genome shotgun (WGS) entry which is preliminary data.</text>
</comment>
<feature type="domain" description="HTH lysR-type" evidence="5">
    <location>
        <begin position="1"/>
        <end position="59"/>
    </location>
</feature>
<dbReference type="PROSITE" id="PS50931">
    <property type="entry name" value="HTH_LYSR"/>
    <property type="match status" value="1"/>
</dbReference>
<dbReference type="Gene3D" id="3.40.190.290">
    <property type="match status" value="1"/>
</dbReference>
<dbReference type="Gene3D" id="1.10.10.10">
    <property type="entry name" value="Winged helix-like DNA-binding domain superfamily/Winged helix DNA-binding domain"/>
    <property type="match status" value="1"/>
</dbReference>
<evidence type="ECO:0000313" key="7">
    <source>
        <dbReference type="Proteomes" id="UP000636264"/>
    </source>
</evidence>
<accession>A0A916VXL9</accession>
<dbReference type="SUPFAM" id="SSF53850">
    <property type="entry name" value="Periplasmic binding protein-like II"/>
    <property type="match status" value="1"/>
</dbReference>
<evidence type="ECO:0000256" key="1">
    <source>
        <dbReference type="ARBA" id="ARBA00009437"/>
    </source>
</evidence>
<dbReference type="GO" id="GO:0003700">
    <property type="term" value="F:DNA-binding transcription factor activity"/>
    <property type="evidence" value="ECO:0007669"/>
    <property type="project" value="InterPro"/>
</dbReference>
<gene>
    <name evidence="6" type="ORF">GCM10011385_00840</name>
</gene>
<dbReference type="Pfam" id="PF00126">
    <property type="entry name" value="HTH_1"/>
    <property type="match status" value="1"/>
</dbReference>
<dbReference type="RefSeq" id="WP_188718965.1">
    <property type="nucleotide sequence ID" value="NZ_BMIF01000001.1"/>
</dbReference>
<dbReference type="GO" id="GO:0043565">
    <property type="term" value="F:sequence-specific DNA binding"/>
    <property type="evidence" value="ECO:0007669"/>
    <property type="project" value="TreeGrafter"/>
</dbReference>
<organism evidence="6 7">
    <name type="scientific">Nitratireductor aestuarii</name>
    <dbReference type="NCBI Taxonomy" id="1735103"/>
    <lineage>
        <taxon>Bacteria</taxon>
        <taxon>Pseudomonadati</taxon>
        <taxon>Pseudomonadota</taxon>
        <taxon>Alphaproteobacteria</taxon>
        <taxon>Hyphomicrobiales</taxon>
        <taxon>Phyllobacteriaceae</taxon>
        <taxon>Nitratireductor</taxon>
    </lineage>
</organism>
<evidence type="ECO:0000313" key="6">
    <source>
        <dbReference type="EMBL" id="GGA51394.1"/>
    </source>
</evidence>
<reference evidence="6" key="2">
    <citation type="submission" date="2020-09" db="EMBL/GenBank/DDBJ databases">
        <authorList>
            <person name="Sun Q."/>
            <person name="Zhou Y."/>
        </authorList>
    </citation>
    <scope>NUCLEOTIDE SEQUENCE</scope>
    <source>
        <strain evidence="6">CGMCC 1.15320</strain>
    </source>
</reference>
<dbReference type="EMBL" id="BMIF01000001">
    <property type="protein sequence ID" value="GGA51394.1"/>
    <property type="molecule type" value="Genomic_DNA"/>
</dbReference>
<keyword evidence="4" id="KW-0804">Transcription</keyword>
<dbReference type="InterPro" id="IPR000847">
    <property type="entry name" value="LysR_HTH_N"/>
</dbReference>
<dbReference type="GO" id="GO:0006351">
    <property type="term" value="P:DNA-templated transcription"/>
    <property type="evidence" value="ECO:0007669"/>
    <property type="project" value="TreeGrafter"/>
</dbReference>
<dbReference type="InterPro" id="IPR036390">
    <property type="entry name" value="WH_DNA-bd_sf"/>
</dbReference>
<dbReference type="InterPro" id="IPR005119">
    <property type="entry name" value="LysR_subst-bd"/>
</dbReference>
<evidence type="ECO:0000259" key="5">
    <source>
        <dbReference type="PROSITE" id="PS50931"/>
    </source>
</evidence>
<dbReference type="PANTHER" id="PTHR30537">
    <property type="entry name" value="HTH-TYPE TRANSCRIPTIONAL REGULATOR"/>
    <property type="match status" value="1"/>
</dbReference>
<evidence type="ECO:0000256" key="3">
    <source>
        <dbReference type="ARBA" id="ARBA00023125"/>
    </source>
</evidence>
<proteinExistence type="inferred from homology"/>
<evidence type="ECO:0000256" key="2">
    <source>
        <dbReference type="ARBA" id="ARBA00023015"/>
    </source>
</evidence>
<dbReference type="InterPro" id="IPR036388">
    <property type="entry name" value="WH-like_DNA-bd_sf"/>
</dbReference>
<dbReference type="Proteomes" id="UP000636264">
    <property type="component" value="Unassembled WGS sequence"/>
</dbReference>
<reference evidence="6" key="1">
    <citation type="journal article" date="2014" name="Int. J. Syst. Evol. Microbiol.">
        <title>Complete genome sequence of Corynebacterium casei LMG S-19264T (=DSM 44701T), isolated from a smear-ripened cheese.</title>
        <authorList>
            <consortium name="US DOE Joint Genome Institute (JGI-PGF)"/>
            <person name="Walter F."/>
            <person name="Albersmeier A."/>
            <person name="Kalinowski J."/>
            <person name="Ruckert C."/>
        </authorList>
    </citation>
    <scope>NUCLEOTIDE SEQUENCE</scope>
    <source>
        <strain evidence="6">CGMCC 1.15320</strain>
    </source>
</reference>
<dbReference type="SUPFAM" id="SSF46785">
    <property type="entry name" value="Winged helix' DNA-binding domain"/>
    <property type="match status" value="1"/>
</dbReference>